<dbReference type="SUPFAM" id="SSF51735">
    <property type="entry name" value="NAD(P)-binding Rossmann-fold domains"/>
    <property type="match status" value="1"/>
</dbReference>
<proteinExistence type="predicted"/>
<dbReference type="EMBL" id="QVMU01000003">
    <property type="protein sequence ID" value="RJX73737.1"/>
    <property type="molecule type" value="Genomic_DNA"/>
</dbReference>
<dbReference type="OrthoDB" id="751203at2"/>
<dbReference type="Gene3D" id="3.40.50.720">
    <property type="entry name" value="NAD(P)-binding Rossmann-like Domain"/>
    <property type="match status" value="1"/>
</dbReference>
<comment type="caution">
    <text evidence="2">The sequence shown here is derived from an EMBL/GenBank/DDBJ whole genome shotgun (WGS) entry which is preliminary data.</text>
</comment>
<name>A0A3A6QY46_9VIBR</name>
<evidence type="ECO:0000259" key="1">
    <source>
        <dbReference type="Pfam" id="PF01370"/>
    </source>
</evidence>
<dbReference type="InterPro" id="IPR051604">
    <property type="entry name" value="Ergot_Alk_Oxidoreductase"/>
</dbReference>
<dbReference type="PANTHER" id="PTHR43162">
    <property type="match status" value="1"/>
</dbReference>
<dbReference type="PANTHER" id="PTHR43162:SF1">
    <property type="entry name" value="PRESTALK A DIFFERENTIATION PROTEIN A"/>
    <property type="match status" value="1"/>
</dbReference>
<organism evidence="2 3">
    <name type="scientific">Vibrio sinensis</name>
    <dbReference type="NCBI Taxonomy" id="2302434"/>
    <lineage>
        <taxon>Bacteria</taxon>
        <taxon>Pseudomonadati</taxon>
        <taxon>Pseudomonadota</taxon>
        <taxon>Gammaproteobacteria</taxon>
        <taxon>Vibrionales</taxon>
        <taxon>Vibrionaceae</taxon>
        <taxon>Vibrio</taxon>
    </lineage>
</organism>
<accession>A0A3A6QY46</accession>
<evidence type="ECO:0000313" key="2">
    <source>
        <dbReference type="EMBL" id="RJX73737.1"/>
    </source>
</evidence>
<sequence>MKKIMIIGAGWLGRPLAHYLQTLGHFVVATKTTIDGVSLLVNEGLHAEQLDLTHNGNHLRTLIEQYDIELVIGCFPPGFRRGLDKQYADNWQHIVESTQSTSVTKLVMVSSTTVYPNLSQPMIETDAAYALAQSEPLFSENARQMLIAEQHVIDSQLDYGIVRCSGLIGPDRHPARFVSKLKQVSLSAPANMIHQSDAIGAICFVAMLESNQVVNATTPNTVAKSEFYRAAIERSGESLTLPPIVDSPDKRIISDKLSDLGYRFHFQHTLELI</sequence>
<dbReference type="Proteomes" id="UP000273252">
    <property type="component" value="Unassembled WGS sequence"/>
</dbReference>
<protein>
    <submittedName>
        <fullName evidence="2">NAD-dependent epimerase/dehydratase family protein</fullName>
    </submittedName>
</protein>
<dbReference type="InterPro" id="IPR036291">
    <property type="entry name" value="NAD(P)-bd_dom_sf"/>
</dbReference>
<dbReference type="AlphaFoldDB" id="A0A3A6QY46"/>
<gene>
    <name evidence="2" type="ORF">DZ860_05795</name>
</gene>
<dbReference type="RefSeq" id="WP_120029975.1">
    <property type="nucleotide sequence ID" value="NZ_QVMU01000003.1"/>
</dbReference>
<dbReference type="InterPro" id="IPR001509">
    <property type="entry name" value="Epimerase_deHydtase"/>
</dbReference>
<reference evidence="2 3" key="1">
    <citation type="submission" date="2018-08" db="EMBL/GenBank/DDBJ databases">
        <title>Vibrio isolated from the Eastern China Marginal Seas.</title>
        <authorList>
            <person name="Li Y."/>
        </authorList>
    </citation>
    <scope>NUCLEOTIDE SEQUENCE [LARGE SCALE GENOMIC DNA]</scope>
    <source>
        <strain evidence="2 3">BEI233</strain>
    </source>
</reference>
<feature type="domain" description="NAD-dependent epimerase/dehydratase" evidence="1">
    <location>
        <begin position="4"/>
        <end position="180"/>
    </location>
</feature>
<dbReference type="Pfam" id="PF01370">
    <property type="entry name" value="Epimerase"/>
    <property type="match status" value="1"/>
</dbReference>
<keyword evidence="3" id="KW-1185">Reference proteome</keyword>
<evidence type="ECO:0000313" key="3">
    <source>
        <dbReference type="Proteomes" id="UP000273252"/>
    </source>
</evidence>